<reference evidence="10" key="3">
    <citation type="submission" date="2021-02" db="UniProtKB">
        <authorList>
            <consortium name="EnsemblMetazoa"/>
        </authorList>
    </citation>
    <scope>IDENTIFICATION</scope>
    <source>
        <strain evidence="10">USDA</strain>
    </source>
</reference>
<sequence>MYIIKETTKTVTYSGVIIIGLGITVIIFHAIFRELFSGNSANNIYSKASDRCIKNEKVILSLGQPIRAYGEENSRGRRHHTNYLEYSKDGINYLRMKFFLKGSRKKATVHLEMKENEKKNYEYRYLFVQVDEYPYTTIVLEDNRVETVTSSKPVNDELLLT</sequence>
<organism>
    <name type="scientific">Pediculus humanus subsp. corporis</name>
    <name type="common">Body louse</name>
    <dbReference type="NCBI Taxonomy" id="121224"/>
    <lineage>
        <taxon>Eukaryota</taxon>
        <taxon>Metazoa</taxon>
        <taxon>Ecdysozoa</taxon>
        <taxon>Arthropoda</taxon>
        <taxon>Hexapoda</taxon>
        <taxon>Insecta</taxon>
        <taxon>Pterygota</taxon>
        <taxon>Neoptera</taxon>
        <taxon>Paraneoptera</taxon>
        <taxon>Psocodea</taxon>
        <taxon>Troctomorpha</taxon>
        <taxon>Phthiraptera</taxon>
        <taxon>Anoplura</taxon>
        <taxon>Pediculidae</taxon>
        <taxon>Pediculus</taxon>
    </lineage>
</organism>
<accession>E0VU26</accession>
<dbReference type="GO" id="GO:0030150">
    <property type="term" value="P:protein import into mitochondrial matrix"/>
    <property type="evidence" value="ECO:0007669"/>
    <property type="project" value="UniProtKB-UniRule"/>
</dbReference>
<evidence type="ECO:0000256" key="2">
    <source>
        <dbReference type="ARBA" id="ARBA00010867"/>
    </source>
</evidence>
<evidence type="ECO:0000256" key="3">
    <source>
        <dbReference type="ARBA" id="ARBA00022692"/>
    </source>
</evidence>
<keyword evidence="8" id="KW-0999">Mitochondrion inner membrane</keyword>
<evidence type="ECO:0000256" key="4">
    <source>
        <dbReference type="ARBA" id="ARBA00022946"/>
    </source>
</evidence>
<dbReference type="Proteomes" id="UP000009046">
    <property type="component" value="Unassembled WGS sequence"/>
</dbReference>
<dbReference type="PANTHER" id="PTHR13032:SF6">
    <property type="entry name" value="MITOCHONDRIAL IMPORT INNER MEMBRANE TRANSLOCASE SUBUNIT TIM21"/>
    <property type="match status" value="1"/>
</dbReference>
<evidence type="ECO:0000256" key="1">
    <source>
        <dbReference type="ARBA" id="ARBA00004304"/>
    </source>
</evidence>
<dbReference type="AlphaFoldDB" id="E0VU26"/>
<protein>
    <recommendedName>
        <fullName evidence="8">Mitochondrial import inner membrane translocase subunit Tim21</fullName>
    </recommendedName>
</protein>
<reference evidence="9" key="2">
    <citation type="submission" date="2007-04" db="EMBL/GenBank/DDBJ databases">
        <title>The genome of the human body louse.</title>
        <authorList>
            <consortium name="The Human Body Louse Genome Consortium"/>
            <person name="Kirkness E."/>
            <person name="Walenz B."/>
            <person name="Hass B."/>
            <person name="Bruggner R."/>
            <person name="Strausberg R."/>
        </authorList>
    </citation>
    <scope>NUCLEOTIDE SEQUENCE</scope>
    <source>
        <strain evidence="9">USDA</strain>
    </source>
</reference>
<evidence type="ECO:0000256" key="7">
    <source>
        <dbReference type="ARBA" id="ARBA00023136"/>
    </source>
</evidence>
<dbReference type="EnsemblMetazoa" id="PHUM442940-RA">
    <property type="protein sequence ID" value="PHUM442940-PA"/>
    <property type="gene ID" value="PHUM442940"/>
</dbReference>
<evidence type="ECO:0000256" key="5">
    <source>
        <dbReference type="ARBA" id="ARBA00022989"/>
    </source>
</evidence>
<name>E0VU26_PEDHC</name>
<comment type="subunit">
    <text evidence="8">Component of the TIM23 complex.</text>
</comment>
<evidence type="ECO:0000313" key="10">
    <source>
        <dbReference type="EnsemblMetazoa" id="PHUM442940-PA"/>
    </source>
</evidence>
<dbReference type="CTD" id="8230913"/>
<dbReference type="HOGENOM" id="CLU_099476_0_1_1"/>
<dbReference type="VEuPathDB" id="VectorBase:PHUM442940"/>
<keyword evidence="7 8" id="KW-0472">Membrane</keyword>
<dbReference type="EMBL" id="DS235778">
    <property type="protein sequence ID" value="EEB16882.1"/>
    <property type="molecule type" value="Genomic_DNA"/>
</dbReference>
<keyword evidence="3 8" id="KW-0812">Transmembrane</keyword>
<gene>
    <name evidence="10" type="primary">8230913</name>
    <name evidence="9" type="ORF">Phum_PHUM442940</name>
</gene>
<dbReference type="STRING" id="121224.E0VU26"/>
<dbReference type="InParanoid" id="E0VU26"/>
<keyword evidence="5 8" id="KW-1133">Transmembrane helix</keyword>
<keyword evidence="8" id="KW-0653">Protein transport</keyword>
<dbReference type="GO" id="GO:0005744">
    <property type="term" value="C:TIM23 mitochondrial import inner membrane translocase complex"/>
    <property type="evidence" value="ECO:0007669"/>
    <property type="project" value="UniProtKB-UniRule"/>
</dbReference>
<keyword evidence="8" id="KW-0811">Translocation</keyword>
<dbReference type="RefSeq" id="XP_002429620.1">
    <property type="nucleotide sequence ID" value="XM_002429575.1"/>
</dbReference>
<comment type="function">
    <text evidence="8">Essential component of the TIM23 complex, a complex that mediates the translocation of transit peptide-containing proteins across the mitochondrial inner membrane.</text>
</comment>
<evidence type="ECO:0000313" key="9">
    <source>
        <dbReference type="EMBL" id="EEB16882.1"/>
    </source>
</evidence>
<keyword evidence="6 8" id="KW-0496">Mitochondrion</keyword>
<dbReference type="GeneID" id="8230913"/>
<keyword evidence="8" id="KW-0813">Transport</keyword>
<feature type="transmembrane region" description="Helical" evidence="8">
    <location>
        <begin position="12"/>
        <end position="32"/>
    </location>
</feature>
<reference evidence="9" key="1">
    <citation type="submission" date="2007-04" db="EMBL/GenBank/DDBJ databases">
        <title>Annotation of Pediculus humanus corporis strain USDA.</title>
        <authorList>
            <person name="Kirkness E."/>
            <person name="Hannick L."/>
            <person name="Hass B."/>
            <person name="Bruggner R."/>
            <person name="Lawson D."/>
            <person name="Bidwell S."/>
            <person name="Joardar V."/>
            <person name="Caler E."/>
            <person name="Walenz B."/>
            <person name="Inman J."/>
            <person name="Schobel S."/>
            <person name="Galinsky K."/>
            <person name="Amedeo P."/>
            <person name="Strausberg R."/>
        </authorList>
    </citation>
    <scope>NUCLEOTIDE SEQUENCE</scope>
    <source>
        <strain evidence="9">USDA</strain>
    </source>
</reference>
<dbReference type="Gene3D" id="3.10.450.320">
    <property type="entry name" value="Mitochondrial import inner membrane translocase subunit Tim21"/>
    <property type="match status" value="1"/>
</dbReference>
<keyword evidence="4" id="KW-0809">Transit peptide</keyword>
<comment type="subcellular location">
    <subcellularLocation>
        <location evidence="8">Mitochondrion inner membrane</location>
        <topology evidence="8">Single-pass membrane protein</topology>
    </subcellularLocation>
    <subcellularLocation>
        <location evidence="1">Mitochondrion membrane</location>
        <topology evidence="1">Single-pass membrane protein</topology>
    </subcellularLocation>
</comment>
<dbReference type="OMA" id="FVSHIEY"/>
<dbReference type="PANTHER" id="PTHR13032">
    <property type="entry name" value="MITOCHONDRIAL IMPORT INNER MEMBRANE TRANSLOCASE SUBUNIT TIM21"/>
    <property type="match status" value="1"/>
</dbReference>
<dbReference type="InterPro" id="IPR038552">
    <property type="entry name" value="Tim21_IMS_sf"/>
</dbReference>
<dbReference type="Pfam" id="PF08294">
    <property type="entry name" value="TIM21"/>
    <property type="match status" value="1"/>
</dbReference>
<dbReference type="EMBL" id="AAZO01005406">
    <property type="status" value="NOT_ANNOTATED_CDS"/>
    <property type="molecule type" value="Genomic_DNA"/>
</dbReference>
<dbReference type="FunCoup" id="E0VU26">
    <property type="interactions" value="1094"/>
</dbReference>
<evidence type="ECO:0000313" key="11">
    <source>
        <dbReference type="Proteomes" id="UP000009046"/>
    </source>
</evidence>
<dbReference type="KEGG" id="phu:Phum_PHUM442940"/>
<evidence type="ECO:0000256" key="8">
    <source>
        <dbReference type="RuleBase" id="RU367142"/>
    </source>
</evidence>
<dbReference type="eggNOG" id="KOG4836">
    <property type="taxonomic scope" value="Eukaryota"/>
</dbReference>
<comment type="similarity">
    <text evidence="2 8">Belongs to the TIM21 family.</text>
</comment>
<proteinExistence type="inferred from homology"/>
<dbReference type="InterPro" id="IPR013261">
    <property type="entry name" value="Tim21"/>
</dbReference>
<keyword evidence="11" id="KW-1185">Reference proteome</keyword>
<dbReference type="OrthoDB" id="436405at2759"/>
<evidence type="ECO:0000256" key="6">
    <source>
        <dbReference type="ARBA" id="ARBA00023128"/>
    </source>
</evidence>